<dbReference type="Proteomes" id="UP000625804">
    <property type="component" value="Unassembled WGS sequence"/>
</dbReference>
<dbReference type="RefSeq" id="WP_173731082.1">
    <property type="nucleotide sequence ID" value="NZ_JABTTE010000010.1"/>
</dbReference>
<comment type="caution">
    <text evidence="1">The sequence shown here is derived from an EMBL/GenBank/DDBJ whole genome shotgun (WGS) entry which is preliminary data.</text>
</comment>
<reference evidence="1" key="1">
    <citation type="submission" date="2020-06" db="EMBL/GenBank/DDBJ databases">
        <title>A novel thermopfilic bacterium from Erzurum, Turkey.</title>
        <authorList>
            <person name="Adiguzel A."/>
            <person name="Ay H."/>
            <person name="Baltaci M.O."/>
        </authorList>
    </citation>
    <scope>NUCLEOTIDE SEQUENCE</scope>
    <source>
        <strain evidence="1">P2</strain>
    </source>
</reference>
<dbReference type="EMBL" id="JABTTE010000010">
    <property type="protein sequence ID" value="NSL51874.1"/>
    <property type="molecule type" value="Genomic_DNA"/>
</dbReference>
<keyword evidence="2" id="KW-1185">Reference proteome</keyword>
<dbReference type="InterPro" id="IPR045707">
    <property type="entry name" value="DUF6063"/>
</dbReference>
<gene>
    <name evidence="1" type="ORF">HR057_08935</name>
</gene>
<sequence>MSYSTLQLQDAAKIFFYLVNKKIVSTNDPILTPYFEEDGVRDALKILTEESRTRIIQTKDRIHLVARPEGSIFATSFTQFKKRYTDVENKKYFHLMNTIIVVFLAEIDISSTTNLRWDHAGVSYYLLEKNMTQLLDQWKKEHDDTEGKFSEAFGLAVQDMYDLWRTMPVDTDSETNEERIVNTRRTRIGLIHRAMRLLQDEGLVYIVEDEKRVYPKIELYERLEEGYHQQARYKEMRELILDTLGSGGEIDA</sequence>
<dbReference type="AlphaFoldDB" id="A0A8J8GDI8"/>
<accession>A0A8J8GDI8</accession>
<protein>
    <submittedName>
        <fullName evidence="1">Uncharacterized protein</fullName>
    </submittedName>
</protein>
<evidence type="ECO:0000313" key="2">
    <source>
        <dbReference type="Proteomes" id="UP000625804"/>
    </source>
</evidence>
<organism evidence="1 2">
    <name type="scientific">Calidifontibacillus erzurumensis</name>
    <dbReference type="NCBI Taxonomy" id="2741433"/>
    <lineage>
        <taxon>Bacteria</taxon>
        <taxon>Bacillati</taxon>
        <taxon>Bacillota</taxon>
        <taxon>Bacilli</taxon>
        <taxon>Bacillales</taxon>
        <taxon>Bacillaceae</taxon>
        <taxon>Calidifontibacillus/Schinkia group</taxon>
        <taxon>Calidifontibacillus</taxon>
    </lineage>
</organism>
<name>A0A8J8GDI8_9BACI</name>
<proteinExistence type="predicted"/>
<dbReference type="Pfam" id="PF19539">
    <property type="entry name" value="DUF6063"/>
    <property type="match status" value="1"/>
</dbReference>
<evidence type="ECO:0000313" key="1">
    <source>
        <dbReference type="EMBL" id="NSL51874.1"/>
    </source>
</evidence>